<feature type="compositionally biased region" description="Gly residues" evidence="1">
    <location>
        <begin position="549"/>
        <end position="558"/>
    </location>
</feature>
<sequence length="707" mass="73018">MTTVRTGAAESTVSAGSIASPGSAASAASRVRRRRILRRTTAALAGLAVLGTAACAGPPSSGSVRTTSLSQSHNNVFIIAREPSQEMSGQELVQSFLQALTGDQKDPSFSVAQDYLTAGVRSNWIPPGGTWKTDTKIVEGQPSITFDQEAPADRGIRPITSEGAPADAPVGSVAKVSARGRQVAELDRHGFYQTMSPDDISMDFTLVKQREGWRIETLPAYRMISVESFKRVYQSYQSALPVYLPTSGVQRMDQVYLTQATGQIDYTYTALADAVLSGRGPAQSSPMQLNGQVTVSGGEAKVPLTAPAGSAPILTDVLRALAATFAAAGTTQQLIGAATSVSHVTVTYPGCGSTCSDGQPVPPAHELPAVYWVCPVPGGTDSALVSKSPGGSLGGGQFTACPTGAGAKPRSEADLTGLRLVKDAPIAVRQSGDPTQVRAPASPVTAAVVTQDTKDGKSGAVTVVGKTASDRRQWYVTSDASRITDLEWDPVDGSLWMVDNHVLYELRDPGDQGPSAASRDAIDVPAGAPLTRFKPSPDGTRAVLVAGPDSGGQGGSQGTTGQPASGAPSPSPAAMVSIIRGSGLPKVSSDPSALLSDTLASATDAAWADGRTVVVLGVSSRNSNTLRLYKVYSDGSQDSVISDPEDAQSAAKHISASTSLINGRSSLWEFSDGGDANTSYVYFKGRGGAESYQEVGSSPVIATVLPD</sequence>
<evidence type="ECO:0000313" key="4">
    <source>
        <dbReference type="EMBL" id="GAA1961001.1"/>
    </source>
</evidence>
<comment type="caution">
    <text evidence="4">The sequence shown here is derived from an EMBL/GenBank/DDBJ whole genome shotgun (WGS) entry which is preliminary data.</text>
</comment>
<dbReference type="InterPro" id="IPR059026">
    <property type="entry name" value="LpqB_N"/>
</dbReference>
<feature type="compositionally biased region" description="Low complexity" evidence="1">
    <location>
        <begin position="13"/>
        <end position="29"/>
    </location>
</feature>
<dbReference type="Pfam" id="PF25976">
    <property type="entry name" value="LpqB_N"/>
    <property type="match status" value="1"/>
</dbReference>
<dbReference type="InterPro" id="IPR018910">
    <property type="entry name" value="LpqB_C"/>
</dbReference>
<dbReference type="EMBL" id="BAAAQM010000006">
    <property type="protein sequence ID" value="GAA1961001.1"/>
    <property type="molecule type" value="Genomic_DNA"/>
</dbReference>
<feature type="region of interest" description="Disordered" evidence="1">
    <location>
        <begin position="1"/>
        <end position="31"/>
    </location>
</feature>
<evidence type="ECO:0008006" key="6">
    <source>
        <dbReference type="Google" id="ProtNLM"/>
    </source>
</evidence>
<protein>
    <recommendedName>
        <fullName evidence="6">GerMN domain-containing protein</fullName>
    </recommendedName>
</protein>
<evidence type="ECO:0000256" key="1">
    <source>
        <dbReference type="SAM" id="MobiDB-lite"/>
    </source>
</evidence>
<evidence type="ECO:0000259" key="2">
    <source>
        <dbReference type="Pfam" id="PF10647"/>
    </source>
</evidence>
<gene>
    <name evidence="4" type="ORF">GCM10009838_16930</name>
</gene>
<feature type="domain" description="Lipoprotein LpqB N-terminal" evidence="3">
    <location>
        <begin position="82"/>
        <end position="229"/>
    </location>
</feature>
<dbReference type="Proteomes" id="UP001499854">
    <property type="component" value="Unassembled WGS sequence"/>
</dbReference>
<feature type="compositionally biased region" description="Low complexity" evidence="1">
    <location>
        <begin position="559"/>
        <end position="574"/>
    </location>
</feature>
<dbReference type="RefSeq" id="WP_344656376.1">
    <property type="nucleotide sequence ID" value="NZ_BAAAQM010000006.1"/>
</dbReference>
<keyword evidence="5" id="KW-1185">Reference proteome</keyword>
<evidence type="ECO:0000313" key="5">
    <source>
        <dbReference type="Proteomes" id="UP001499854"/>
    </source>
</evidence>
<proteinExistence type="predicted"/>
<dbReference type="Pfam" id="PF10647">
    <property type="entry name" value="Gmad1"/>
    <property type="match status" value="1"/>
</dbReference>
<reference evidence="5" key="1">
    <citation type="journal article" date="2019" name="Int. J. Syst. Evol. Microbiol.">
        <title>The Global Catalogue of Microorganisms (GCM) 10K type strain sequencing project: providing services to taxonomists for standard genome sequencing and annotation.</title>
        <authorList>
            <consortium name="The Broad Institute Genomics Platform"/>
            <consortium name="The Broad Institute Genome Sequencing Center for Infectious Disease"/>
            <person name="Wu L."/>
            <person name="Ma J."/>
        </authorList>
    </citation>
    <scope>NUCLEOTIDE SEQUENCE [LARGE SCALE GENOMIC DNA]</scope>
    <source>
        <strain evidence="5">JCM 16013</strain>
    </source>
</reference>
<feature type="compositionally biased region" description="Polar residues" evidence="1">
    <location>
        <begin position="1"/>
        <end position="12"/>
    </location>
</feature>
<feature type="domain" description="Lipoprotein LpqB C-terminal" evidence="2">
    <location>
        <begin position="445"/>
        <end position="669"/>
    </location>
</feature>
<evidence type="ECO:0000259" key="3">
    <source>
        <dbReference type="Pfam" id="PF25976"/>
    </source>
</evidence>
<organism evidence="4 5">
    <name type="scientific">Catenulispora subtropica</name>
    <dbReference type="NCBI Taxonomy" id="450798"/>
    <lineage>
        <taxon>Bacteria</taxon>
        <taxon>Bacillati</taxon>
        <taxon>Actinomycetota</taxon>
        <taxon>Actinomycetes</taxon>
        <taxon>Catenulisporales</taxon>
        <taxon>Catenulisporaceae</taxon>
        <taxon>Catenulispora</taxon>
    </lineage>
</organism>
<accession>A0ABP5CAU3</accession>
<feature type="region of interest" description="Disordered" evidence="1">
    <location>
        <begin position="509"/>
        <end position="574"/>
    </location>
</feature>
<name>A0ABP5CAU3_9ACTN</name>